<dbReference type="Pfam" id="PF13927">
    <property type="entry name" value="Ig_3"/>
    <property type="match status" value="1"/>
</dbReference>
<dbReference type="AlphaFoldDB" id="A0A3Y8XZ04"/>
<dbReference type="InterPro" id="IPR007110">
    <property type="entry name" value="Ig-like_dom"/>
</dbReference>
<name>A0A3Y8XZ04_SALSE</name>
<reference evidence="2" key="2">
    <citation type="submission" date="2019-04" db="EMBL/GenBank/DDBJ databases">
        <authorList>
            <consortium name="NCBI Pathogen Detection Project"/>
        </authorList>
    </citation>
    <scope>NUCLEOTIDE SEQUENCE</scope>
    <source>
        <strain evidence="2">Salmonella enterica</strain>
    </source>
</reference>
<organism evidence="2">
    <name type="scientific">Salmonella senftenberg</name>
    <dbReference type="NCBI Taxonomy" id="28150"/>
    <lineage>
        <taxon>Bacteria</taxon>
        <taxon>Pseudomonadati</taxon>
        <taxon>Pseudomonadota</taxon>
        <taxon>Gammaproteobacteria</taxon>
        <taxon>Enterobacterales</taxon>
        <taxon>Enterobacteriaceae</taxon>
        <taxon>Salmonella</taxon>
    </lineage>
</organism>
<dbReference type="PROSITE" id="PS50835">
    <property type="entry name" value="IG_LIKE"/>
    <property type="match status" value="1"/>
</dbReference>
<dbReference type="InterPro" id="IPR003599">
    <property type="entry name" value="Ig_sub"/>
</dbReference>
<accession>A0A3Y8XZ04</accession>
<protein>
    <recommendedName>
        <fullName evidence="1">Ig-like domain-containing protein</fullName>
    </recommendedName>
</protein>
<sequence>MAGCEAGAFTGRDVVVYYAIGCPELQPTASAYRRLGMMRGKTVNAEWETADATGDMSAAFTQENLVTYKNISFSGDGVTRKEDVYAQNALKRHVYNPPAETSNQPYVWFKIISPNDITEGPFMVTSWGDEAPHDDVATWSIEASSAGQVDVRDVGAVITITTQPQNRTLTVGDALNLSVAATVSDASALTYQWKHDGEDIIGATSATFTKANVTAGDAGSYSCQVSSSTAGSVTSGSATVVVNAA</sequence>
<dbReference type="InterPro" id="IPR011855">
    <property type="entry name" value="Phgtail_TP901_1"/>
</dbReference>
<dbReference type="SUPFAM" id="SSF48726">
    <property type="entry name" value="Immunoglobulin"/>
    <property type="match status" value="1"/>
</dbReference>
<dbReference type="EMBL" id="DAAQTU010000026">
    <property type="protein sequence ID" value="HAE0846240.1"/>
    <property type="molecule type" value="Genomic_DNA"/>
</dbReference>
<reference evidence="2" key="1">
    <citation type="journal article" date="2018" name="Genome Biol.">
        <title>SKESA: strategic k-mer extension for scrupulous assemblies.</title>
        <authorList>
            <person name="Souvorov A."/>
            <person name="Agarwala R."/>
            <person name="Lipman D.J."/>
        </authorList>
    </citation>
    <scope>NUCLEOTIDE SEQUENCE</scope>
    <source>
        <strain evidence="2">Salmonella enterica</strain>
    </source>
</reference>
<evidence type="ECO:0000313" key="2">
    <source>
        <dbReference type="EMBL" id="HAE0846240.1"/>
    </source>
</evidence>
<dbReference type="InterPro" id="IPR013783">
    <property type="entry name" value="Ig-like_fold"/>
</dbReference>
<feature type="domain" description="Ig-like" evidence="1">
    <location>
        <begin position="158"/>
        <end position="239"/>
    </location>
</feature>
<dbReference type="RefSeq" id="WP_147186425.1">
    <property type="nucleotide sequence ID" value="NZ_JAOTJV010000038.1"/>
</dbReference>
<dbReference type="Pfam" id="PF06199">
    <property type="entry name" value="Phage_tail_2"/>
    <property type="match status" value="1"/>
</dbReference>
<comment type="caution">
    <text evidence="2">The sequence shown here is derived from an EMBL/GenBank/DDBJ whole genome shotgun (WGS) entry which is preliminary data.</text>
</comment>
<dbReference type="CDD" id="cd00096">
    <property type="entry name" value="Ig"/>
    <property type="match status" value="1"/>
</dbReference>
<proteinExistence type="predicted"/>
<gene>
    <name evidence="2" type="ORF">G2907_23765</name>
</gene>
<evidence type="ECO:0000259" key="1">
    <source>
        <dbReference type="PROSITE" id="PS50835"/>
    </source>
</evidence>
<dbReference type="InterPro" id="IPR036179">
    <property type="entry name" value="Ig-like_dom_sf"/>
</dbReference>
<dbReference type="SMART" id="SM00409">
    <property type="entry name" value="IG"/>
    <property type="match status" value="1"/>
</dbReference>
<dbReference type="Gene3D" id="2.60.40.10">
    <property type="entry name" value="Immunoglobulins"/>
    <property type="match status" value="1"/>
</dbReference>